<evidence type="ECO:0000256" key="7">
    <source>
        <dbReference type="ARBA" id="ARBA00023136"/>
    </source>
</evidence>
<keyword evidence="7 8" id="KW-0472">Membrane</keyword>
<evidence type="ECO:0000256" key="5">
    <source>
        <dbReference type="ARBA" id="ARBA00022692"/>
    </source>
</evidence>
<feature type="transmembrane region" description="Helical" evidence="8">
    <location>
        <begin position="83"/>
        <end position="102"/>
    </location>
</feature>
<feature type="domain" description="Phosphotransferase system EIIC" evidence="9">
    <location>
        <begin position="22"/>
        <end position="358"/>
    </location>
</feature>
<comment type="subcellular location">
    <subcellularLocation>
        <location evidence="1">Cell membrane</location>
        <topology evidence="1">Multi-pass membrane protein</topology>
    </subcellularLocation>
</comment>
<evidence type="ECO:0000256" key="6">
    <source>
        <dbReference type="ARBA" id="ARBA00022989"/>
    </source>
</evidence>
<dbReference type="AlphaFoldDB" id="D4S305"/>
<evidence type="ECO:0000313" key="10">
    <source>
        <dbReference type="EMBL" id="EFF67374.1"/>
    </source>
</evidence>
<dbReference type="RefSeq" id="WP_005604648.1">
    <property type="nucleotide sequence ID" value="NZ_GG663525.1"/>
</dbReference>
<evidence type="ECO:0000256" key="3">
    <source>
        <dbReference type="ARBA" id="ARBA00022475"/>
    </source>
</evidence>
<dbReference type="EMBL" id="ABWN01000042">
    <property type="protein sequence ID" value="EFF67374.1"/>
    <property type="molecule type" value="Genomic_DNA"/>
</dbReference>
<dbReference type="GO" id="GO:0008982">
    <property type="term" value="F:protein-N(PI)-phosphohistidine-sugar phosphotransferase activity"/>
    <property type="evidence" value="ECO:0007669"/>
    <property type="project" value="InterPro"/>
</dbReference>
<feature type="transmembrane region" description="Helical" evidence="8">
    <location>
        <begin position="108"/>
        <end position="129"/>
    </location>
</feature>
<evidence type="ECO:0000256" key="8">
    <source>
        <dbReference type="SAM" id="Phobius"/>
    </source>
</evidence>
<feature type="transmembrane region" description="Helical" evidence="8">
    <location>
        <begin position="141"/>
        <end position="165"/>
    </location>
</feature>
<evidence type="ECO:0000256" key="4">
    <source>
        <dbReference type="ARBA" id="ARBA00022597"/>
    </source>
</evidence>
<feature type="transmembrane region" description="Helical" evidence="8">
    <location>
        <begin position="185"/>
        <end position="210"/>
    </location>
</feature>
<evidence type="ECO:0000313" key="11">
    <source>
        <dbReference type="Proteomes" id="UP000006238"/>
    </source>
</evidence>
<feature type="transmembrane region" description="Helical" evidence="8">
    <location>
        <begin position="217"/>
        <end position="238"/>
    </location>
</feature>
<feature type="transmembrane region" description="Helical" evidence="8">
    <location>
        <begin position="57"/>
        <end position="76"/>
    </location>
</feature>
<dbReference type="InterPro" id="IPR003352">
    <property type="entry name" value="PTS_EIIC"/>
</dbReference>
<keyword evidence="2" id="KW-0813">Transport</keyword>
<dbReference type="GeneID" id="98917125"/>
<proteinExistence type="predicted"/>
<keyword evidence="11" id="KW-1185">Reference proteome</keyword>
<organism evidence="10 11">
    <name type="scientific">Eshraghiella crossota DSM 2876</name>
    <dbReference type="NCBI Taxonomy" id="511680"/>
    <lineage>
        <taxon>Bacteria</taxon>
        <taxon>Bacillati</taxon>
        <taxon>Bacillota</taxon>
        <taxon>Clostridia</taxon>
        <taxon>Lachnospirales</taxon>
        <taxon>Lachnospiraceae</taxon>
        <taxon>Eshraghiella</taxon>
    </lineage>
</organism>
<feature type="transmembrane region" description="Helical" evidence="8">
    <location>
        <begin position="298"/>
        <end position="316"/>
    </location>
</feature>
<dbReference type="GO" id="GO:0005886">
    <property type="term" value="C:plasma membrane"/>
    <property type="evidence" value="ECO:0007669"/>
    <property type="project" value="UniProtKB-SubCell"/>
</dbReference>
<keyword evidence="5 8" id="KW-0812">Transmembrane</keyword>
<feature type="transmembrane region" description="Helical" evidence="8">
    <location>
        <begin position="322"/>
        <end position="342"/>
    </location>
</feature>
<sequence>MAKEKKETKGIKGYLNKVFIDGLSGMALGLFATLIIGTIVGQIAGFVGGTAGLYMKYTANIAKSLMGAGIGVGVASKFKEGPLVTVSAAVAGMIGAFPTAFIDGVITSGIAWGAPGNPLSAFIAAYVAIEAGHLVSGKTPVDIIVTPIVSIAAGAVVAYIVGPYIAIFTEWLGNLININVDKHPFIGGIVISVSMGMFLTLPISSAAIGIMLGLSGLASGAATIGCCCQMVGFAVMSFKENKVGGLISQGIGTSMLQMPNIIRHPQIWIPPILSSAILAPVSTMVFKMVSNPVGSGMGTSGLVGQFSAYAVMVGAGTHPATAVIQIMAMHFILPALVTYVIAYGMRKAGWIKDGYMKLEVQ</sequence>
<reference evidence="10 11" key="1">
    <citation type="submission" date="2010-02" db="EMBL/GenBank/DDBJ databases">
        <authorList>
            <person name="Weinstock G."/>
            <person name="Sodergren E."/>
            <person name="Clifton S."/>
            <person name="Fulton L."/>
            <person name="Fulton B."/>
            <person name="Courtney L."/>
            <person name="Fronick C."/>
            <person name="Harrison M."/>
            <person name="Strong C."/>
            <person name="Farmer C."/>
            <person name="Delahaunty K."/>
            <person name="Markovic C."/>
            <person name="Hall O."/>
            <person name="Minx P."/>
            <person name="Tomlinson C."/>
            <person name="Mitreva M."/>
            <person name="Nelson J."/>
            <person name="Hou S."/>
            <person name="Wollam A."/>
            <person name="Pepin K.H."/>
            <person name="Johnson M."/>
            <person name="Bhonagiri V."/>
            <person name="Zhang X."/>
            <person name="Suruliraj S."/>
            <person name="Warren W."/>
            <person name="Chinwalla A."/>
            <person name="Mardis E.R."/>
            <person name="Wilson R.K."/>
        </authorList>
    </citation>
    <scope>NUCLEOTIDE SEQUENCE [LARGE SCALE GENOMIC DNA]</scope>
    <source>
        <strain evidence="10 11">DSM 2876</strain>
    </source>
</reference>
<evidence type="ECO:0000256" key="1">
    <source>
        <dbReference type="ARBA" id="ARBA00004651"/>
    </source>
</evidence>
<feature type="transmembrane region" description="Helical" evidence="8">
    <location>
        <begin position="20"/>
        <end position="45"/>
    </location>
</feature>
<gene>
    <name evidence="10" type="ORF">BUTYVIB_02457</name>
</gene>
<evidence type="ECO:0000259" key="9">
    <source>
        <dbReference type="Pfam" id="PF13303"/>
    </source>
</evidence>
<accession>D4S305</accession>
<dbReference type="GO" id="GO:0009401">
    <property type="term" value="P:phosphoenolpyruvate-dependent sugar phosphotransferase system"/>
    <property type="evidence" value="ECO:0007669"/>
    <property type="project" value="InterPro"/>
</dbReference>
<dbReference type="Pfam" id="PF13303">
    <property type="entry name" value="PTS_EIIC_2"/>
    <property type="match status" value="1"/>
</dbReference>
<feature type="transmembrane region" description="Helical" evidence="8">
    <location>
        <begin position="267"/>
        <end position="286"/>
    </location>
</feature>
<keyword evidence="4" id="KW-0762">Sugar transport</keyword>
<dbReference type="eggNOG" id="COG3641">
    <property type="taxonomic scope" value="Bacteria"/>
</dbReference>
<protein>
    <recommendedName>
        <fullName evidence="9">Phosphotransferase system EIIC domain-containing protein</fullName>
    </recommendedName>
</protein>
<keyword evidence="3" id="KW-1003">Cell membrane</keyword>
<comment type="caution">
    <text evidence="10">The sequence shown here is derived from an EMBL/GenBank/DDBJ whole genome shotgun (WGS) entry which is preliminary data.</text>
</comment>
<dbReference type="Proteomes" id="UP000006238">
    <property type="component" value="Unassembled WGS sequence"/>
</dbReference>
<evidence type="ECO:0000256" key="2">
    <source>
        <dbReference type="ARBA" id="ARBA00022448"/>
    </source>
</evidence>
<dbReference type="STRING" id="45851.BHV86_01525"/>
<name>D4S305_9FIRM</name>
<keyword evidence="6 8" id="KW-1133">Transmembrane helix</keyword>
<dbReference type="HOGENOM" id="CLU_063648_0_0_9"/>